<feature type="region of interest" description="Disordered" evidence="2">
    <location>
        <begin position="1184"/>
        <end position="1203"/>
    </location>
</feature>
<evidence type="ECO:0000256" key="1">
    <source>
        <dbReference type="ARBA" id="ARBA00009422"/>
    </source>
</evidence>
<evidence type="ECO:0000313" key="5">
    <source>
        <dbReference type="Proteomes" id="UP001214628"/>
    </source>
</evidence>
<proteinExistence type="inferred from homology"/>
<feature type="domain" description="Vacuolar protein sorting-associated protein 8 central" evidence="3">
    <location>
        <begin position="704"/>
        <end position="879"/>
    </location>
</feature>
<dbReference type="GO" id="GO:0005770">
    <property type="term" value="C:late endosome"/>
    <property type="evidence" value="ECO:0007669"/>
    <property type="project" value="TreeGrafter"/>
</dbReference>
<dbReference type="PANTHER" id="PTHR12616">
    <property type="entry name" value="VACUOLAR PROTEIN SORTING VPS41"/>
    <property type="match status" value="1"/>
</dbReference>
<evidence type="ECO:0000256" key="2">
    <source>
        <dbReference type="SAM" id="MobiDB-lite"/>
    </source>
</evidence>
<dbReference type="SUPFAM" id="SSF50978">
    <property type="entry name" value="WD40 repeat-like"/>
    <property type="match status" value="1"/>
</dbReference>
<dbReference type="GO" id="GO:0006623">
    <property type="term" value="P:protein targeting to vacuole"/>
    <property type="evidence" value="ECO:0007669"/>
    <property type="project" value="InterPro"/>
</dbReference>
<protein>
    <recommendedName>
        <fullName evidence="3">Vacuolar protein sorting-associated protein 8 central domain-containing protein</fullName>
    </recommendedName>
</protein>
<accession>A0AAF0JEI4</accession>
<dbReference type="InterPro" id="IPR045111">
    <property type="entry name" value="Vps41/Vps8"/>
</dbReference>
<dbReference type="InterPro" id="IPR025941">
    <property type="entry name" value="Vps8_central_dom"/>
</dbReference>
<dbReference type="Proteomes" id="UP001214628">
    <property type="component" value="Chromosome 2"/>
</dbReference>
<dbReference type="GO" id="GO:0030897">
    <property type="term" value="C:HOPS complex"/>
    <property type="evidence" value="ECO:0007669"/>
    <property type="project" value="TreeGrafter"/>
</dbReference>
<comment type="similarity">
    <text evidence="1">Belongs to the VPS8 family.</text>
</comment>
<evidence type="ECO:0000259" key="3">
    <source>
        <dbReference type="Pfam" id="PF12816"/>
    </source>
</evidence>
<keyword evidence="5" id="KW-1185">Reference proteome</keyword>
<reference evidence="4" key="1">
    <citation type="submission" date="2023-02" db="EMBL/GenBank/DDBJ databases">
        <title>Mating type loci evolution in Malassezia.</title>
        <authorList>
            <person name="Coelho M.A."/>
        </authorList>
    </citation>
    <scope>NUCLEOTIDE SEQUENCE</scope>
    <source>
        <strain evidence="4">CBS 14136</strain>
    </source>
</reference>
<dbReference type="Gene3D" id="2.130.10.10">
    <property type="entry name" value="YVTN repeat-like/Quinoprotein amine dehydrogenase"/>
    <property type="match status" value="1"/>
</dbReference>
<dbReference type="InterPro" id="IPR015943">
    <property type="entry name" value="WD40/YVTN_repeat-like_dom_sf"/>
</dbReference>
<dbReference type="GO" id="GO:0034058">
    <property type="term" value="P:endosomal vesicle fusion"/>
    <property type="evidence" value="ECO:0007669"/>
    <property type="project" value="TreeGrafter"/>
</dbReference>
<feature type="region of interest" description="Disordered" evidence="2">
    <location>
        <begin position="1"/>
        <end position="75"/>
    </location>
</feature>
<dbReference type="PANTHER" id="PTHR12616:SF8">
    <property type="entry name" value="VACUOLAR PROTEIN SORTING-ASSOCIATED PROTEIN 8 HOMOLOG"/>
    <property type="match status" value="1"/>
</dbReference>
<feature type="compositionally biased region" description="Polar residues" evidence="2">
    <location>
        <begin position="50"/>
        <end position="64"/>
    </location>
</feature>
<name>A0AAF0JEI4_9BASI</name>
<sequence length="1398" mass="157012">MHAKDSGEDSDDSGIEYEKPHEEHHELGGNKEHSRPQVLEPLSDDLARSMDSQSKPSTSAQMIESDSDLNENSDPNNLLAATRLAVPRSMSISARPMKMHRLRTPWSSNSALDQYVLERSTSSKTTSIYTDPNWSMLDESLTFNPSPTPSNIYDGQGSRATQPIQASQAMSKEDLHTAHKKSSSVSSNSNLQVSDLPIARPFLHLTLLRKITQQCARSMAADQGDPTSPYALGMPCALQASGSRVAIGFESGTTLVFDLAQNLQAVCRSRAISGASHAVTALAMTDDAAYVGVAHASGHILLYDVKDPHMPMRHVVPIHAKDLQKGAWDGHLSNTPITQLAFVGRRKTAIVSADKNGMCFYHSLGKVLGIASNDTLRIYGQYTQQADPLQIIDMAPLPHGTVEHYADQHKFVAILSKEKLLVLGMKPTAQTWFRRSAPTSNLDASHPGHTPTPSFGALAWFPATHENARVHHPALAFALGTSLRLLVLRSVRVKSHGSQNALSLQEFVLGSASDPIVRLQWVHRQLLFVVTTNAWLLYDLHRNAFTEWQPYDPAIAHLTSTSAIDWQHTLRIWHSKFFCLAFGDVYVGDFLPWDARLAQLEQANDHFEAIQHGLELYHGQNLGSAIGLPSSPSEQRRVIADRLHQIQVSAAQALFANSEHSNASHSDYAALAHASAQIASVTQDSSWLFNDLYTQFELKHLEDVFIHEIEQFILHGEMHSPTPGVMQKLLDSCARKHDVHRLEQLVLHVDPWHLDLDQTLSMTKKLHLWDAYIYVQTCALNDAITPLHSIMHRVEAALQGQDAPDAYLLYSYLNSVAQGVQHPQGTPLDNELHRSTLQKVFHTLIDSRSYRQDAKSPTPYLELLLELDAESLLDSMDLAMENDSFNDAEAPSLITRQDLINALWHTMNNLSSTARQFVALFIARNSAKYPQYLKIDSEEIHTLFDVLTQKTSSPSPADCELGLESMLSAYRFGFDDDSLDILRTAKYWRVYEYALIKTHRYKQLLAFYVTDLDGEHHTPSQLYSRVMTLFHLPGAQQDSAALLSTVFEKQEQVPDSLLGDLALVMIRYFPAHCVQLLDAMHATPQRQFLFLKPLFELNGTPARDLDAVLKQKWICVLAQFCPMTLVKHLEARPNGYFDWEQVLNAAESYCIYDAMVYVYYQMDQEDKALDKLDSHVRQTIQQMHQLSASNQGKENSTDQERRLSQAQENLHALRATVEIVVRLAIQHASRSSDQVREEWHRLLRALIYYVHAFLDVPTKTVKEEIFIMAKDAGEQMLQDALTKLLNSIPYETVSFPGVFRRLVNDPELESSRSYAAICRVINGMLSTYRTRCDLLMLGTKLNQADTARLFHQLAELRSHAAFLPSASQCDVCQAPIKFNTSDSRVIVQFGRVRHRACC</sequence>
<organism evidence="4 5">
    <name type="scientific">Malassezia psittaci</name>
    <dbReference type="NCBI Taxonomy" id="1821823"/>
    <lineage>
        <taxon>Eukaryota</taxon>
        <taxon>Fungi</taxon>
        <taxon>Dikarya</taxon>
        <taxon>Basidiomycota</taxon>
        <taxon>Ustilaginomycotina</taxon>
        <taxon>Malasseziomycetes</taxon>
        <taxon>Malasseziales</taxon>
        <taxon>Malasseziaceae</taxon>
        <taxon>Malassezia</taxon>
    </lineage>
</organism>
<evidence type="ECO:0000313" key="4">
    <source>
        <dbReference type="EMBL" id="WFD43575.1"/>
    </source>
</evidence>
<dbReference type="InterPro" id="IPR036322">
    <property type="entry name" value="WD40_repeat_dom_sf"/>
</dbReference>
<feature type="compositionally biased region" description="Basic and acidic residues" evidence="2">
    <location>
        <begin position="16"/>
        <end position="35"/>
    </location>
</feature>
<feature type="compositionally biased region" description="Polar residues" evidence="2">
    <location>
        <begin position="1184"/>
        <end position="1194"/>
    </location>
</feature>
<dbReference type="Pfam" id="PF23410">
    <property type="entry name" value="Beta-prop_VPS8"/>
    <property type="match status" value="1"/>
</dbReference>
<gene>
    <name evidence="4" type="ORF">MPSI1_002238</name>
</gene>
<feature type="region of interest" description="Disordered" evidence="2">
    <location>
        <begin position="170"/>
        <end position="189"/>
    </location>
</feature>
<dbReference type="Pfam" id="PF12816">
    <property type="entry name" value="TPR_Vps8"/>
    <property type="match status" value="1"/>
</dbReference>
<dbReference type="EMBL" id="CP118376">
    <property type="protein sequence ID" value="WFD43575.1"/>
    <property type="molecule type" value="Genomic_DNA"/>
</dbReference>